<feature type="binding site" evidence="6">
    <location>
        <position position="190"/>
    </location>
    <ligand>
        <name>(S)-malate</name>
        <dbReference type="ChEBI" id="CHEBI:15589"/>
    </ligand>
</feature>
<dbReference type="GeneID" id="94172127"/>
<comment type="cofactor">
    <cofactor evidence="1">
        <name>Mn(2+)</name>
        <dbReference type="ChEBI" id="CHEBI:29035"/>
    </cofactor>
</comment>
<evidence type="ECO:0008006" key="12">
    <source>
        <dbReference type="Google" id="ProtNLM"/>
    </source>
</evidence>
<comment type="cofactor">
    <cofactor evidence="7">
        <name>Mg(2+)</name>
        <dbReference type="ChEBI" id="CHEBI:18420"/>
    </cofactor>
    <cofactor evidence="7">
        <name>Mn(2+)</name>
        <dbReference type="ChEBI" id="CHEBI:29035"/>
    </cofactor>
    <text evidence="7">Divalent metal cations. Prefers magnesium or manganese.</text>
</comment>
<dbReference type="PRINTS" id="PR00072">
    <property type="entry name" value="MALOXRDTASE"/>
</dbReference>
<keyword evidence="3 7" id="KW-0479">Metal-binding</keyword>
<dbReference type="GO" id="GO:0005739">
    <property type="term" value="C:mitochondrion"/>
    <property type="evidence" value="ECO:0007669"/>
    <property type="project" value="TreeGrafter"/>
</dbReference>
<dbReference type="InterPro" id="IPR037062">
    <property type="entry name" value="Malic_N_dom_sf"/>
</dbReference>
<feature type="binding site" evidence="6">
    <location>
        <position position="493"/>
    </location>
    <ligand>
        <name>(S)-malate</name>
        <dbReference type="ChEBI" id="CHEBI:15589"/>
    </ligand>
</feature>
<feature type="binding site" evidence="7">
    <location>
        <position position="280"/>
    </location>
    <ligand>
        <name>a divalent metal cation</name>
        <dbReference type="ChEBI" id="CHEBI:60240"/>
    </ligand>
</feature>
<evidence type="ECO:0000256" key="7">
    <source>
        <dbReference type="PIRSR" id="PIRSR000106-3"/>
    </source>
</evidence>
<feature type="domain" description="Malic enzyme N-terminal" evidence="9">
    <location>
        <begin position="83"/>
        <end position="294"/>
    </location>
</feature>
<dbReference type="KEGG" id="lenr:94172127"/>
<dbReference type="InterPro" id="IPR036291">
    <property type="entry name" value="NAD(P)-bd_dom_sf"/>
</dbReference>
<keyword evidence="11" id="KW-1185">Reference proteome</keyword>
<evidence type="ECO:0000313" key="10">
    <source>
        <dbReference type="EMBL" id="KAG5478207.1"/>
    </source>
</evidence>
<evidence type="ECO:0000259" key="8">
    <source>
        <dbReference type="SMART" id="SM00919"/>
    </source>
</evidence>
<evidence type="ECO:0000259" key="9">
    <source>
        <dbReference type="SMART" id="SM01274"/>
    </source>
</evidence>
<feature type="binding site" evidence="7">
    <location>
        <position position="303"/>
    </location>
    <ligand>
        <name>a divalent metal cation</name>
        <dbReference type="ChEBI" id="CHEBI:60240"/>
    </ligand>
</feature>
<dbReference type="GO" id="GO:0046872">
    <property type="term" value="F:metal ion binding"/>
    <property type="evidence" value="ECO:0007669"/>
    <property type="project" value="UniProtKB-KW"/>
</dbReference>
<dbReference type="Proteomes" id="UP000674179">
    <property type="component" value="Chromosome 24"/>
</dbReference>
<dbReference type="RefSeq" id="XP_067692672.1">
    <property type="nucleotide sequence ID" value="XM_067836617.1"/>
</dbReference>
<dbReference type="SMART" id="SM00919">
    <property type="entry name" value="Malic_M"/>
    <property type="match status" value="1"/>
</dbReference>
<dbReference type="Pfam" id="PF00390">
    <property type="entry name" value="malic"/>
    <property type="match status" value="1"/>
</dbReference>
<dbReference type="PIRSF" id="PIRSF000106">
    <property type="entry name" value="ME"/>
    <property type="match status" value="1"/>
</dbReference>
<dbReference type="PANTHER" id="PTHR23406:SF32">
    <property type="entry name" value="NADP-DEPENDENT MALIC ENZYME"/>
    <property type="match status" value="1"/>
</dbReference>
<dbReference type="NCBIfam" id="NF010052">
    <property type="entry name" value="PRK13529.1"/>
    <property type="match status" value="1"/>
</dbReference>
<evidence type="ECO:0000256" key="6">
    <source>
        <dbReference type="PIRSR" id="PIRSR000106-2"/>
    </source>
</evidence>
<dbReference type="InterPro" id="IPR046346">
    <property type="entry name" value="Aminoacid_DH-like_N_sf"/>
</dbReference>
<feature type="binding site" evidence="6">
    <location>
        <position position="449"/>
    </location>
    <ligand>
        <name>(S)-malate</name>
        <dbReference type="ChEBI" id="CHEBI:15589"/>
    </ligand>
</feature>
<dbReference type="SUPFAM" id="SSF53223">
    <property type="entry name" value="Aminoacid dehydrogenase-like, N-terminal domain"/>
    <property type="match status" value="2"/>
</dbReference>
<evidence type="ECO:0000256" key="4">
    <source>
        <dbReference type="ARBA" id="ARBA00023002"/>
    </source>
</evidence>
<gene>
    <name evidence="10" type="ORF">CUR178_04921</name>
</gene>
<evidence type="ECO:0000256" key="3">
    <source>
        <dbReference type="ARBA" id="ARBA00022723"/>
    </source>
</evidence>
<dbReference type="EMBL" id="JAFHKP010000024">
    <property type="protein sequence ID" value="KAG5478207.1"/>
    <property type="molecule type" value="Genomic_DNA"/>
</dbReference>
<comment type="similarity">
    <text evidence="2">Belongs to the malic enzymes family.</text>
</comment>
<evidence type="ECO:0000256" key="5">
    <source>
        <dbReference type="PIRSR" id="PIRSR000106-1"/>
    </source>
</evidence>
<dbReference type="InterPro" id="IPR012301">
    <property type="entry name" value="Malic_N_dom"/>
</dbReference>
<dbReference type="PANTHER" id="PTHR23406">
    <property type="entry name" value="MALIC ENZYME-RELATED"/>
    <property type="match status" value="1"/>
</dbReference>
<protein>
    <recommendedName>
        <fullName evidence="12">Malic enzyme</fullName>
    </recommendedName>
</protein>
<dbReference type="InterPro" id="IPR012302">
    <property type="entry name" value="Malic_NAD-bd"/>
</dbReference>
<feature type="domain" description="Malic enzyme NAD-binding" evidence="8">
    <location>
        <begin position="304"/>
        <end position="563"/>
    </location>
</feature>
<dbReference type="InterPro" id="IPR001891">
    <property type="entry name" value="Malic_OxRdtase"/>
</dbReference>
<evidence type="ECO:0000313" key="11">
    <source>
        <dbReference type="Proteomes" id="UP000674179"/>
    </source>
</evidence>
<dbReference type="GO" id="GO:0004471">
    <property type="term" value="F:malate dehydrogenase (decarboxylating) (NAD+) activity"/>
    <property type="evidence" value="ECO:0007669"/>
    <property type="project" value="TreeGrafter"/>
</dbReference>
<comment type="caution">
    <text evidence="10">The sequence shown here is derived from an EMBL/GenBank/DDBJ whole genome shotgun (WGS) entry which is preliminary data.</text>
</comment>
<name>A0A836KM81_LEIEN</name>
<dbReference type="AlphaFoldDB" id="A0A836KM81"/>
<dbReference type="SMART" id="SM01274">
    <property type="entry name" value="malic"/>
    <property type="match status" value="1"/>
</dbReference>
<dbReference type="Gene3D" id="3.40.50.10380">
    <property type="entry name" value="Malic enzyme, N-terminal domain"/>
    <property type="match status" value="2"/>
</dbReference>
<feature type="active site" description="Proton donor" evidence="5">
    <location>
        <position position="106"/>
    </location>
</feature>
<sequence length="605" mass="66331">MSLGNDQHTKAGSLARSQGASILTNRYLNRGTAFTTEQRKQLGILGALPPTVETLEEQVERAWTQLCRYEKAINRYHHVVNIHATNTTLYYALVLAHIEELLPIIYTPTIGEACQSFSNFWVRERGMYLSRYLKGQFSQVMNASLYNNVDVIVITDGSRILGLGDLGVNGIGISIGKTNVDVIVITDGSRILGLGDLGVNGIGISIGKCSLYVAAGGVKPSRVLPVVMDVGTNNRELLNSPHYLGLRKPRCSDADFYALLDEFMEAVKVTWPSAVIQFEDFSNNHCFDMLERYQRKYRCFNDDIQGTGAVISSGFLTAVKLSKIPMDQHRIVFFGAGSAATGVAESIAELAAETGARREDIKKSTFFIDSKGMVAVNRGDKLAKHKLEWARTDIPDADIARLTTLDSVVRYVRPTALIGLGATSNAFSREIVEFMHSYCTHPIIFPLSNPSSKAEIVPANAYAWTNGDAIVASGSPFPATVVNGRTLQASQGNNLYIFPGVGLGCCIAQPPYIPQEALVAAAACLSSLATQDDHLAKGQLYPPIEDVRRVSREVAVACVQKLQAMGLAKAGLPDKRPDLMKLVEETFWEPQYMPESYYLEKEFIR</sequence>
<dbReference type="GO" id="GO:0051287">
    <property type="term" value="F:NAD binding"/>
    <property type="evidence" value="ECO:0007669"/>
    <property type="project" value="InterPro"/>
</dbReference>
<reference evidence="10 11" key="1">
    <citation type="submission" date="2021-02" db="EMBL/GenBank/DDBJ databases">
        <title>Leishmania (Mundinia) enrietti genome sequencing and assembly.</title>
        <authorList>
            <person name="Almutairi H."/>
            <person name="Gatherer D."/>
        </authorList>
    </citation>
    <scope>NUCLEOTIDE SEQUENCE [LARGE SCALE GENOMIC DNA]</scope>
    <source>
        <strain evidence="10">CUR178</strain>
    </source>
</reference>
<evidence type="ECO:0000256" key="2">
    <source>
        <dbReference type="ARBA" id="ARBA00008785"/>
    </source>
</evidence>
<feature type="binding site" evidence="7">
    <location>
        <position position="279"/>
    </location>
    <ligand>
        <name>a divalent metal cation</name>
        <dbReference type="ChEBI" id="CHEBI:60240"/>
    </ligand>
</feature>
<dbReference type="OrthoDB" id="5365701at2759"/>
<accession>A0A836KM81</accession>
<keyword evidence="4" id="KW-0560">Oxidoreductase</keyword>
<dbReference type="FunFam" id="3.40.50.720:FF:000182">
    <property type="entry name" value="NAD-dependent malic enzyme"/>
    <property type="match status" value="1"/>
</dbReference>
<dbReference type="GO" id="GO:0006108">
    <property type="term" value="P:malate metabolic process"/>
    <property type="evidence" value="ECO:0007669"/>
    <property type="project" value="TreeGrafter"/>
</dbReference>
<dbReference type="Pfam" id="PF03949">
    <property type="entry name" value="Malic_M"/>
    <property type="match status" value="1"/>
</dbReference>
<proteinExistence type="inferred from homology"/>
<feature type="active site" description="Proton acceptor" evidence="5">
    <location>
        <position position="208"/>
    </location>
</feature>
<dbReference type="Gene3D" id="3.40.50.720">
    <property type="entry name" value="NAD(P)-binding Rossmann-like Domain"/>
    <property type="match status" value="1"/>
</dbReference>
<evidence type="ECO:0000256" key="1">
    <source>
        <dbReference type="ARBA" id="ARBA00001936"/>
    </source>
</evidence>
<dbReference type="SUPFAM" id="SSF51735">
    <property type="entry name" value="NAD(P)-binding Rossmann-fold domains"/>
    <property type="match status" value="1"/>
</dbReference>
<organism evidence="10 11">
    <name type="scientific">Leishmania enriettii</name>
    <dbReference type="NCBI Taxonomy" id="5663"/>
    <lineage>
        <taxon>Eukaryota</taxon>
        <taxon>Discoba</taxon>
        <taxon>Euglenozoa</taxon>
        <taxon>Kinetoplastea</taxon>
        <taxon>Metakinetoplastina</taxon>
        <taxon>Trypanosomatida</taxon>
        <taxon>Trypanosomatidae</taxon>
        <taxon>Leishmaniinae</taxon>
        <taxon>Leishmania</taxon>
    </lineage>
</organism>